<dbReference type="EMBL" id="CM002923">
    <property type="protein sequence ID" value="KGN61254.1"/>
    <property type="molecule type" value="Genomic_DNA"/>
</dbReference>
<organism evidence="1 2">
    <name type="scientific">Cucumis sativus</name>
    <name type="common">Cucumber</name>
    <dbReference type="NCBI Taxonomy" id="3659"/>
    <lineage>
        <taxon>Eukaryota</taxon>
        <taxon>Viridiplantae</taxon>
        <taxon>Streptophyta</taxon>
        <taxon>Embryophyta</taxon>
        <taxon>Tracheophyta</taxon>
        <taxon>Spermatophyta</taxon>
        <taxon>Magnoliopsida</taxon>
        <taxon>eudicotyledons</taxon>
        <taxon>Gunneridae</taxon>
        <taxon>Pentapetalae</taxon>
        <taxon>rosids</taxon>
        <taxon>fabids</taxon>
        <taxon>Cucurbitales</taxon>
        <taxon>Cucurbitaceae</taxon>
        <taxon>Benincaseae</taxon>
        <taxon>Cucumis</taxon>
    </lineage>
</organism>
<proteinExistence type="predicted"/>
<evidence type="ECO:0000313" key="1">
    <source>
        <dbReference type="EMBL" id="KGN61254.1"/>
    </source>
</evidence>
<reference evidence="1 2" key="3">
    <citation type="journal article" date="2010" name="BMC Genomics">
        <title>Transcriptome sequencing and comparative analysis of cucumber flowers with different sex types.</title>
        <authorList>
            <person name="Guo S."/>
            <person name="Zheng Y."/>
            <person name="Joung J.G."/>
            <person name="Liu S."/>
            <person name="Zhang Z."/>
            <person name="Crasta O.R."/>
            <person name="Sobral B.W."/>
            <person name="Xu Y."/>
            <person name="Huang S."/>
            <person name="Fei Z."/>
        </authorList>
    </citation>
    <scope>NUCLEOTIDE SEQUENCE [LARGE SCALE GENOMIC DNA]</scope>
    <source>
        <strain evidence="2">cv. 9930</strain>
    </source>
</reference>
<reference evidence="1 2" key="1">
    <citation type="journal article" date="2009" name="Nat. Genet.">
        <title>The genome of the cucumber, Cucumis sativus L.</title>
        <authorList>
            <person name="Huang S."/>
            <person name="Li R."/>
            <person name="Zhang Z."/>
            <person name="Li L."/>
            <person name="Gu X."/>
            <person name="Fan W."/>
            <person name="Lucas W.J."/>
            <person name="Wang X."/>
            <person name="Xie B."/>
            <person name="Ni P."/>
            <person name="Ren Y."/>
            <person name="Zhu H."/>
            <person name="Li J."/>
            <person name="Lin K."/>
            <person name="Jin W."/>
            <person name="Fei Z."/>
            <person name="Li G."/>
            <person name="Staub J."/>
            <person name="Kilian A."/>
            <person name="van der Vossen E.A."/>
            <person name="Wu Y."/>
            <person name="Guo J."/>
            <person name="He J."/>
            <person name="Jia Z."/>
            <person name="Ren Y."/>
            <person name="Tian G."/>
            <person name="Lu Y."/>
            <person name="Ruan J."/>
            <person name="Qian W."/>
            <person name="Wang M."/>
            <person name="Huang Q."/>
            <person name="Li B."/>
            <person name="Xuan Z."/>
            <person name="Cao J."/>
            <person name="Asan"/>
            <person name="Wu Z."/>
            <person name="Zhang J."/>
            <person name="Cai Q."/>
            <person name="Bai Y."/>
            <person name="Zhao B."/>
            <person name="Han Y."/>
            <person name="Li Y."/>
            <person name="Li X."/>
            <person name="Wang S."/>
            <person name="Shi Q."/>
            <person name="Liu S."/>
            <person name="Cho W.K."/>
            <person name="Kim J.Y."/>
            <person name="Xu Y."/>
            <person name="Heller-Uszynska K."/>
            <person name="Miao H."/>
            <person name="Cheng Z."/>
            <person name="Zhang S."/>
            <person name="Wu J."/>
            <person name="Yang Y."/>
            <person name="Kang H."/>
            <person name="Li M."/>
            <person name="Liang H."/>
            <person name="Ren X."/>
            <person name="Shi Z."/>
            <person name="Wen M."/>
            <person name="Jian M."/>
            <person name="Yang H."/>
            <person name="Zhang G."/>
            <person name="Yang Z."/>
            <person name="Chen R."/>
            <person name="Liu S."/>
            <person name="Li J."/>
            <person name="Ma L."/>
            <person name="Liu H."/>
            <person name="Zhou Y."/>
            <person name="Zhao J."/>
            <person name="Fang X."/>
            <person name="Li G."/>
            <person name="Fang L."/>
            <person name="Li Y."/>
            <person name="Liu D."/>
            <person name="Zheng H."/>
            <person name="Zhang Y."/>
            <person name="Qin N."/>
            <person name="Li Z."/>
            <person name="Yang G."/>
            <person name="Yang S."/>
            <person name="Bolund L."/>
            <person name="Kristiansen K."/>
            <person name="Zheng H."/>
            <person name="Li S."/>
            <person name="Zhang X."/>
            <person name="Yang H."/>
            <person name="Wang J."/>
            <person name="Sun R."/>
            <person name="Zhang B."/>
            <person name="Jiang S."/>
            <person name="Wang J."/>
            <person name="Du Y."/>
            <person name="Li S."/>
        </authorList>
    </citation>
    <scope>NUCLEOTIDE SEQUENCE [LARGE SCALE GENOMIC DNA]</scope>
    <source>
        <strain evidence="2">cv. 9930</strain>
    </source>
</reference>
<protein>
    <submittedName>
        <fullName evidence="1">Uncharacterized protein</fullName>
    </submittedName>
</protein>
<name>A0A0A0LJI5_CUCSA</name>
<dbReference type="Gramene" id="KGN61254">
    <property type="protein sequence ID" value="KGN61254"/>
    <property type="gene ID" value="Csa_2G074160"/>
</dbReference>
<reference evidence="1 2" key="4">
    <citation type="journal article" date="2011" name="BMC Genomics">
        <title>RNA-Seq improves annotation of protein-coding genes in the cucumber genome.</title>
        <authorList>
            <person name="Li Z."/>
            <person name="Zhang Z."/>
            <person name="Yan P."/>
            <person name="Huang S."/>
            <person name="Fei Z."/>
            <person name="Lin K."/>
        </authorList>
    </citation>
    <scope>NUCLEOTIDE SEQUENCE [LARGE SCALE GENOMIC DNA]</scope>
    <source>
        <strain evidence="2">cv. 9930</strain>
    </source>
</reference>
<gene>
    <name evidence="1" type="ORF">Csa_2G074160</name>
</gene>
<dbReference type="AlphaFoldDB" id="A0A0A0LJI5"/>
<accession>A0A0A0LJI5</accession>
<reference evidence="1 2" key="2">
    <citation type="journal article" date="2009" name="PLoS ONE">
        <title>An integrated genetic and cytogenetic map of the cucumber genome.</title>
        <authorList>
            <person name="Ren Y."/>
            <person name="Zhang Z."/>
            <person name="Liu J."/>
            <person name="Staub J.E."/>
            <person name="Han Y."/>
            <person name="Cheng Z."/>
            <person name="Li X."/>
            <person name="Lu J."/>
            <person name="Miao H."/>
            <person name="Kang H."/>
            <person name="Xie B."/>
            <person name="Gu X."/>
            <person name="Wang X."/>
            <person name="Du Y."/>
            <person name="Jin W."/>
            <person name="Huang S."/>
        </authorList>
    </citation>
    <scope>NUCLEOTIDE SEQUENCE [LARGE SCALE GENOMIC DNA]</scope>
    <source>
        <strain evidence="2">cv. 9930</strain>
    </source>
</reference>
<evidence type="ECO:0000313" key="2">
    <source>
        <dbReference type="Proteomes" id="UP000029981"/>
    </source>
</evidence>
<sequence>MALLHSQNFFEILKCGLINSCANEVINIIAIALRRGFLRFNETWPKGACLVSYSKTCCFPLESGSSTLTLISICNYGLSQWSLLNAFYNLLISQLLERLSSCPASEEESHHY</sequence>
<dbReference type="Proteomes" id="UP000029981">
    <property type="component" value="Chromosome 2"/>
</dbReference>
<keyword evidence="2" id="KW-1185">Reference proteome</keyword>